<protein>
    <submittedName>
        <fullName evidence="1">Uncharacterized protein</fullName>
    </submittedName>
</protein>
<sequence length="127" mass="14808">MRHLNIGTGTHQGIAICQYQDYELLDCNGFSAQWLYLSKEMVQQGVHKSFLDQTMQQLDYKTKTTIKFWSQNQPFKGIRFEMKDGTFRIIGFGEVTGVPLILNLKFAREPKDNDSFSVFEKNFIELK</sequence>
<evidence type="ECO:0000313" key="2">
    <source>
        <dbReference type="Proteomes" id="UP000295292"/>
    </source>
</evidence>
<proteinExistence type="predicted"/>
<reference evidence="1 2" key="1">
    <citation type="submission" date="2019-03" db="EMBL/GenBank/DDBJ databases">
        <title>Genomic Encyclopedia of Archaeal and Bacterial Type Strains, Phase II (KMG-II): from individual species to whole genera.</title>
        <authorList>
            <person name="Goeker M."/>
        </authorList>
    </citation>
    <scope>NUCLEOTIDE SEQUENCE [LARGE SCALE GENOMIC DNA]</scope>
    <source>
        <strain evidence="1 2">DSM 28353</strain>
    </source>
</reference>
<dbReference type="OrthoDB" id="710855at2"/>
<organism evidence="1 2">
    <name type="scientific">Sphingobacterium yanglingense</name>
    <dbReference type="NCBI Taxonomy" id="1437280"/>
    <lineage>
        <taxon>Bacteria</taxon>
        <taxon>Pseudomonadati</taxon>
        <taxon>Bacteroidota</taxon>
        <taxon>Sphingobacteriia</taxon>
        <taxon>Sphingobacteriales</taxon>
        <taxon>Sphingobacteriaceae</taxon>
        <taxon>Sphingobacterium</taxon>
    </lineage>
</organism>
<dbReference type="EMBL" id="SNYV01000011">
    <property type="protein sequence ID" value="TDQ79056.1"/>
    <property type="molecule type" value="Genomic_DNA"/>
</dbReference>
<keyword evidence="2" id="KW-1185">Reference proteome</keyword>
<dbReference type="AlphaFoldDB" id="A0A4R6WR04"/>
<name>A0A4R6WR04_9SPHI</name>
<gene>
    <name evidence="1" type="ORF">CLV99_0487</name>
</gene>
<dbReference type="Proteomes" id="UP000295292">
    <property type="component" value="Unassembled WGS sequence"/>
</dbReference>
<accession>A0A4R6WR04</accession>
<comment type="caution">
    <text evidence="1">The sequence shown here is derived from an EMBL/GenBank/DDBJ whole genome shotgun (WGS) entry which is preliminary data.</text>
</comment>
<dbReference type="RefSeq" id="WP_133582874.1">
    <property type="nucleotide sequence ID" value="NZ_SNYV01000011.1"/>
</dbReference>
<evidence type="ECO:0000313" key="1">
    <source>
        <dbReference type="EMBL" id="TDQ79056.1"/>
    </source>
</evidence>